<evidence type="ECO:0000313" key="1">
    <source>
        <dbReference type="EMBL" id="MBP1297071.1"/>
    </source>
</evidence>
<proteinExistence type="predicted"/>
<name>A0A8I1YF50_BRAEL</name>
<evidence type="ECO:0000313" key="2">
    <source>
        <dbReference type="Proteomes" id="UP000673383"/>
    </source>
</evidence>
<organism evidence="1 2">
    <name type="scientific">Bradyrhizobium elkanii</name>
    <dbReference type="NCBI Taxonomy" id="29448"/>
    <lineage>
        <taxon>Bacteria</taxon>
        <taxon>Pseudomonadati</taxon>
        <taxon>Pseudomonadota</taxon>
        <taxon>Alphaproteobacteria</taxon>
        <taxon>Hyphomicrobiales</taxon>
        <taxon>Nitrobacteraceae</taxon>
        <taxon>Bradyrhizobium</taxon>
    </lineage>
</organism>
<comment type="caution">
    <text evidence="1">The sequence shown here is derived from an EMBL/GenBank/DDBJ whole genome shotgun (WGS) entry which is preliminary data.</text>
</comment>
<dbReference type="Proteomes" id="UP000673383">
    <property type="component" value="Unassembled WGS sequence"/>
</dbReference>
<dbReference type="EMBL" id="JAFICZ010000001">
    <property type="protein sequence ID" value="MBP1297071.1"/>
    <property type="molecule type" value="Genomic_DNA"/>
</dbReference>
<gene>
    <name evidence="1" type="ORF">JOH49_006824</name>
</gene>
<dbReference type="AlphaFoldDB" id="A0A8I1YF50"/>
<sequence length="43" mass="4635">MREGGRGTVPGLIDLTGQTQILDFRMQMACKPQKLAASTLPCT</sequence>
<protein>
    <submittedName>
        <fullName evidence="1">Uncharacterized protein</fullName>
    </submittedName>
</protein>
<reference evidence="1" key="1">
    <citation type="submission" date="2021-02" db="EMBL/GenBank/DDBJ databases">
        <title>Genomic Encyclopedia of Type Strains, Phase IV (KMG-V): Genome sequencing to study the core and pangenomes of soil and plant-associated prokaryotes.</title>
        <authorList>
            <person name="Whitman W."/>
        </authorList>
    </citation>
    <scope>NUCLEOTIDE SEQUENCE</scope>
    <source>
        <strain evidence="1">USDA 406</strain>
    </source>
</reference>
<accession>A0A8I1YF50</accession>